<evidence type="ECO:0000259" key="4">
    <source>
        <dbReference type="PROSITE" id="PS50056"/>
    </source>
</evidence>
<dbReference type="EMBL" id="VIIS01000235">
    <property type="protein sequence ID" value="KAF0311498.1"/>
    <property type="molecule type" value="Genomic_DNA"/>
</dbReference>
<feature type="compositionally biased region" description="Low complexity" evidence="1">
    <location>
        <begin position="200"/>
        <end position="226"/>
    </location>
</feature>
<dbReference type="Pfam" id="PF00102">
    <property type="entry name" value="Y_phosphatase"/>
    <property type="match status" value="1"/>
</dbReference>
<dbReference type="PROSITE" id="PS50056">
    <property type="entry name" value="TYR_PHOSPHATASE_2"/>
    <property type="match status" value="1"/>
</dbReference>
<dbReference type="SMART" id="SM00404">
    <property type="entry name" value="PTPc_motif"/>
    <property type="match status" value="1"/>
</dbReference>
<feature type="compositionally biased region" description="Basic and acidic residues" evidence="1">
    <location>
        <begin position="169"/>
        <end position="179"/>
    </location>
</feature>
<dbReference type="Proteomes" id="UP000440578">
    <property type="component" value="Unassembled WGS sequence"/>
</dbReference>
<keyword evidence="2" id="KW-0472">Membrane</keyword>
<feature type="domain" description="Tyrosine specific protein phosphatases" evidence="4">
    <location>
        <begin position="733"/>
        <end position="807"/>
    </location>
</feature>
<name>A0A6A4X8T9_AMPAM</name>
<comment type="caution">
    <text evidence="5">The sequence shown here is derived from an EMBL/GenBank/DDBJ whole genome shotgun (WGS) entry which is preliminary data.</text>
</comment>
<dbReference type="Gene3D" id="3.90.190.10">
    <property type="entry name" value="Protein tyrosine phosphatase superfamily"/>
    <property type="match status" value="1"/>
</dbReference>
<dbReference type="PANTHER" id="PTHR19134">
    <property type="entry name" value="RECEPTOR-TYPE TYROSINE-PROTEIN PHOSPHATASE"/>
    <property type="match status" value="1"/>
</dbReference>
<dbReference type="PROSITE" id="PS00383">
    <property type="entry name" value="TYR_PHOSPHATASE_1"/>
    <property type="match status" value="1"/>
</dbReference>
<feature type="region of interest" description="Disordered" evidence="1">
    <location>
        <begin position="277"/>
        <end position="316"/>
    </location>
</feature>
<evidence type="ECO:0000313" key="6">
    <source>
        <dbReference type="Proteomes" id="UP000440578"/>
    </source>
</evidence>
<dbReference type="InterPro" id="IPR003595">
    <property type="entry name" value="Tyr_Pase_cat"/>
</dbReference>
<feature type="transmembrane region" description="Helical" evidence="2">
    <location>
        <begin position="460"/>
        <end position="484"/>
    </location>
</feature>
<sequence length="829" mass="90360">MNVAERDMIAALRDIDTAIQTPAFGYCYALVATQSQTPWPPPSIPAVDPTTASTTISRRFLSDEQHRLLTSPSFGQRLTTRPRQAARPATRRDWTPIWPGGQGADAELDQITGDEGSEFFPTATSVEPGPQPPTVGPRAGAGADGGVSPPPTASEAEKSGVSEPEAAPEEGKETTREGSRQTTAQTPWEDSELTTEEGNFPTTLETFPTTLETFPTTPEAFTTAPTRASNGTWPGRGTTDDGFSTGTYHYTTGAAFDYPTGPTGFTSHGGVTGRPGSHFASGSTRTTGTTTDTTVGTTPGTSRGTTPSTSTSPGITHSSVVPPVELYVQFLIGTTWPRFCRVRQAFKQRVVDLVNGETHRNLTADSAVLFNIPVCGRPVRARRETDPSSTAILVFLYLTDSDGQYDRALTERVEPLWESAAAGGGGGSSWDGMARLVREVDTVQPEQLVQTQEHSERAGVIAAITVGCVAVASLVLLAVLLVVVRHRRRAAQTAQRCNPVNMEEYGVESVFSSMRRKNKMRRSVRSYLNQAFDDHDAPSNAVNFAGLANLSGDLAALKEEFDSIPTGAMPTLDDLPPGSEDRNRYANVLPVPETRVVLDQKTGAPNSDYINANYVRGPKDEPQFYIATQGPLESTVNDFWRMIWETQSKVVICLTDIVERGVRRCAEYLPPSEALDRHRLYGDFQVTLMAKTKKDKFVVSTIQLKNMDSNLFREVTHLWYSGWPERGVPSDLDSMVEFLQEARRAMKTNIGPTVVHCSPGTGRTGVLLACDICMRQFDATRTTDIMRTVFRIRHDRAGAVQTREQYALIYKVLNQYAASVTSGNLPALE</sequence>
<dbReference type="OrthoDB" id="5794147at2759"/>
<reference evidence="5 6" key="1">
    <citation type="submission" date="2019-07" db="EMBL/GenBank/DDBJ databases">
        <title>Draft genome assembly of a fouling barnacle, Amphibalanus amphitrite (Darwin, 1854): The first reference genome for Thecostraca.</title>
        <authorList>
            <person name="Kim W."/>
        </authorList>
    </citation>
    <scope>NUCLEOTIDE SEQUENCE [LARGE SCALE GENOMIC DNA]</scope>
    <source>
        <strain evidence="5">SNU_AA5</strain>
        <tissue evidence="5">Soma without cirri and trophi</tissue>
    </source>
</reference>
<evidence type="ECO:0000259" key="3">
    <source>
        <dbReference type="PROSITE" id="PS50055"/>
    </source>
</evidence>
<dbReference type="InterPro" id="IPR050348">
    <property type="entry name" value="Protein-Tyr_Phosphatase"/>
</dbReference>
<feature type="domain" description="Tyrosine-protein phosphatase" evidence="3">
    <location>
        <begin position="557"/>
        <end position="816"/>
    </location>
</feature>
<keyword evidence="6" id="KW-1185">Reference proteome</keyword>
<accession>A0A6A4X8T9</accession>
<dbReference type="InterPro" id="IPR000387">
    <property type="entry name" value="Tyr_Pase_dom"/>
</dbReference>
<organism evidence="5 6">
    <name type="scientific">Amphibalanus amphitrite</name>
    <name type="common">Striped barnacle</name>
    <name type="synonym">Balanus amphitrite</name>
    <dbReference type="NCBI Taxonomy" id="1232801"/>
    <lineage>
        <taxon>Eukaryota</taxon>
        <taxon>Metazoa</taxon>
        <taxon>Ecdysozoa</taxon>
        <taxon>Arthropoda</taxon>
        <taxon>Crustacea</taxon>
        <taxon>Multicrustacea</taxon>
        <taxon>Cirripedia</taxon>
        <taxon>Thoracica</taxon>
        <taxon>Thoracicalcarea</taxon>
        <taxon>Balanomorpha</taxon>
        <taxon>Balanoidea</taxon>
        <taxon>Balanidae</taxon>
        <taxon>Amphibalaninae</taxon>
        <taxon>Amphibalanus</taxon>
    </lineage>
</organism>
<keyword evidence="5" id="KW-0675">Receptor</keyword>
<feature type="region of interest" description="Disordered" evidence="1">
    <location>
        <begin position="73"/>
        <end position="240"/>
    </location>
</feature>
<proteinExistence type="predicted"/>
<keyword evidence="2" id="KW-0812">Transmembrane</keyword>
<dbReference type="GO" id="GO:0048666">
    <property type="term" value="P:neuron development"/>
    <property type="evidence" value="ECO:0007669"/>
    <property type="project" value="UniProtKB-ARBA"/>
</dbReference>
<dbReference type="SMART" id="SM00194">
    <property type="entry name" value="PTPc"/>
    <property type="match status" value="1"/>
</dbReference>
<dbReference type="AlphaFoldDB" id="A0A6A4X8T9"/>
<feature type="compositionally biased region" description="Low complexity" evidence="1">
    <location>
        <begin position="76"/>
        <end position="88"/>
    </location>
</feature>
<dbReference type="PRINTS" id="PR00700">
    <property type="entry name" value="PRTYPHPHTASE"/>
</dbReference>
<keyword evidence="2" id="KW-1133">Transmembrane helix</keyword>
<dbReference type="InterPro" id="IPR000242">
    <property type="entry name" value="PTP_cat"/>
</dbReference>
<dbReference type="InterPro" id="IPR016130">
    <property type="entry name" value="Tyr_Pase_AS"/>
</dbReference>
<evidence type="ECO:0000256" key="2">
    <source>
        <dbReference type="SAM" id="Phobius"/>
    </source>
</evidence>
<dbReference type="PANTHER" id="PTHR19134:SF449">
    <property type="entry name" value="TYROSINE-PROTEIN PHOSPHATASE 1"/>
    <property type="match status" value="1"/>
</dbReference>
<dbReference type="PROSITE" id="PS50055">
    <property type="entry name" value="TYR_PHOSPHATASE_PTP"/>
    <property type="match status" value="1"/>
</dbReference>
<protein>
    <submittedName>
        <fullName evidence="5">Tyrosine-protein phosphatase non-receptor type 7</fullName>
    </submittedName>
</protein>
<evidence type="ECO:0000313" key="5">
    <source>
        <dbReference type="EMBL" id="KAF0311498.1"/>
    </source>
</evidence>
<gene>
    <name evidence="5" type="primary">Ptpn7</name>
    <name evidence="5" type="ORF">FJT64_017683</name>
</gene>
<dbReference type="CDD" id="cd00047">
    <property type="entry name" value="PTPc"/>
    <property type="match status" value="1"/>
</dbReference>
<dbReference type="InterPro" id="IPR029021">
    <property type="entry name" value="Prot-tyrosine_phosphatase-like"/>
</dbReference>
<dbReference type="GO" id="GO:0004725">
    <property type="term" value="F:protein tyrosine phosphatase activity"/>
    <property type="evidence" value="ECO:0007669"/>
    <property type="project" value="InterPro"/>
</dbReference>
<feature type="compositionally biased region" description="Low complexity" evidence="1">
    <location>
        <begin position="281"/>
        <end position="316"/>
    </location>
</feature>
<dbReference type="SUPFAM" id="SSF52799">
    <property type="entry name" value="(Phosphotyrosine protein) phosphatases II"/>
    <property type="match status" value="1"/>
</dbReference>
<evidence type="ECO:0000256" key="1">
    <source>
        <dbReference type="SAM" id="MobiDB-lite"/>
    </source>
</evidence>